<proteinExistence type="predicted"/>
<dbReference type="OrthoDB" id="5839090at2759"/>
<feature type="non-terminal residue" evidence="1">
    <location>
        <position position="55"/>
    </location>
</feature>
<sequence>AMYVDPALLDACAGYDASNVYTDGTKLTATLNLAGDCAVFGDDVSELALEVTYET</sequence>
<protein>
    <submittedName>
        <fullName evidence="1">Uncharacterized protein</fullName>
    </submittedName>
</protein>
<reference evidence="1 2" key="1">
    <citation type="journal article" date="2019" name="New Phytol.">
        <title>Comparative genomics reveals unique wood-decay strategies and fruiting body development in the Schizophyllaceae.</title>
        <authorList>
            <person name="Almasi E."/>
            <person name="Sahu N."/>
            <person name="Krizsan K."/>
            <person name="Balint B."/>
            <person name="Kovacs G.M."/>
            <person name="Kiss B."/>
            <person name="Cseklye J."/>
            <person name="Drula E."/>
            <person name="Henrissat B."/>
            <person name="Nagy I."/>
            <person name="Chovatia M."/>
            <person name="Adam C."/>
            <person name="LaButti K."/>
            <person name="Lipzen A."/>
            <person name="Riley R."/>
            <person name="Grigoriev I.V."/>
            <person name="Nagy L.G."/>
        </authorList>
    </citation>
    <scope>NUCLEOTIDE SEQUENCE [LARGE SCALE GENOMIC DNA]</scope>
    <source>
        <strain evidence="1 2">NL-1724</strain>
    </source>
</reference>
<accession>A0A550BWV2</accession>
<organism evidence="1 2">
    <name type="scientific">Schizophyllum amplum</name>
    <dbReference type="NCBI Taxonomy" id="97359"/>
    <lineage>
        <taxon>Eukaryota</taxon>
        <taxon>Fungi</taxon>
        <taxon>Dikarya</taxon>
        <taxon>Basidiomycota</taxon>
        <taxon>Agaricomycotina</taxon>
        <taxon>Agaricomycetes</taxon>
        <taxon>Agaricomycetidae</taxon>
        <taxon>Agaricales</taxon>
        <taxon>Schizophyllaceae</taxon>
        <taxon>Schizophyllum</taxon>
    </lineage>
</organism>
<name>A0A550BWV2_9AGAR</name>
<dbReference type="Proteomes" id="UP000320762">
    <property type="component" value="Unassembled WGS sequence"/>
</dbReference>
<keyword evidence="2" id="KW-1185">Reference proteome</keyword>
<dbReference type="STRING" id="97359.A0A550BWV2"/>
<evidence type="ECO:0000313" key="1">
    <source>
        <dbReference type="EMBL" id="TRM57021.1"/>
    </source>
</evidence>
<dbReference type="Gene3D" id="2.60.40.1760">
    <property type="entry name" value="glycosyl hydrolase (family 31)"/>
    <property type="match status" value="1"/>
</dbReference>
<feature type="non-terminal residue" evidence="1">
    <location>
        <position position="1"/>
    </location>
</feature>
<evidence type="ECO:0000313" key="2">
    <source>
        <dbReference type="Proteomes" id="UP000320762"/>
    </source>
</evidence>
<gene>
    <name evidence="1" type="ORF">BD626DRAFT_361957</name>
</gene>
<comment type="caution">
    <text evidence="1">The sequence shown here is derived from an EMBL/GenBank/DDBJ whole genome shotgun (WGS) entry which is preliminary data.</text>
</comment>
<dbReference type="EMBL" id="VDMD01000054">
    <property type="protein sequence ID" value="TRM57021.1"/>
    <property type="molecule type" value="Genomic_DNA"/>
</dbReference>
<dbReference type="AlphaFoldDB" id="A0A550BWV2"/>